<dbReference type="InterPro" id="IPR002821">
    <property type="entry name" value="Hydantoinase_A"/>
</dbReference>
<dbReference type="Pfam" id="PF05378">
    <property type="entry name" value="Hydant_A_N"/>
    <property type="match status" value="1"/>
</dbReference>
<gene>
    <name evidence="3" type="ORF">METZ01_LOCUS342806</name>
</gene>
<dbReference type="InterPro" id="IPR008040">
    <property type="entry name" value="Hydant_A_N"/>
</dbReference>
<dbReference type="Pfam" id="PF01968">
    <property type="entry name" value="Hydantoinase_A"/>
    <property type="match status" value="1"/>
</dbReference>
<dbReference type="InterPro" id="IPR045079">
    <property type="entry name" value="Oxoprolinase-like"/>
</dbReference>
<dbReference type="GO" id="GO:0005829">
    <property type="term" value="C:cytosol"/>
    <property type="evidence" value="ECO:0007669"/>
    <property type="project" value="TreeGrafter"/>
</dbReference>
<proteinExistence type="predicted"/>
<accession>A0A382QYH9</accession>
<name>A0A382QYH9_9ZZZZ</name>
<evidence type="ECO:0008006" key="4">
    <source>
        <dbReference type="Google" id="ProtNLM"/>
    </source>
</evidence>
<evidence type="ECO:0000259" key="2">
    <source>
        <dbReference type="Pfam" id="PF05378"/>
    </source>
</evidence>
<dbReference type="AlphaFoldDB" id="A0A382QYH9"/>
<reference evidence="3" key="1">
    <citation type="submission" date="2018-05" db="EMBL/GenBank/DDBJ databases">
        <authorList>
            <person name="Lanie J.A."/>
            <person name="Ng W.-L."/>
            <person name="Kazmierczak K.M."/>
            <person name="Andrzejewski T.M."/>
            <person name="Davidsen T.M."/>
            <person name="Wayne K.J."/>
            <person name="Tettelin H."/>
            <person name="Glass J.I."/>
            <person name="Rusch D."/>
            <person name="Podicherti R."/>
            <person name="Tsui H.-C.T."/>
            <person name="Winkler M.E."/>
        </authorList>
    </citation>
    <scope>NUCLEOTIDE SEQUENCE</scope>
</reference>
<dbReference type="GO" id="GO:0006749">
    <property type="term" value="P:glutathione metabolic process"/>
    <property type="evidence" value="ECO:0007669"/>
    <property type="project" value="TreeGrafter"/>
</dbReference>
<dbReference type="PANTHER" id="PTHR11365:SF23">
    <property type="entry name" value="HYPOTHETICAL 5-OXOPROLINASE (EUROFUNG)-RELATED"/>
    <property type="match status" value="1"/>
</dbReference>
<feature type="non-terminal residue" evidence="3">
    <location>
        <position position="257"/>
    </location>
</feature>
<sequence length="257" mass="27337">MKPQWQVGVDVGGTFTDVVAFDSAGPEIRTAKVQSRPSDPRAGLRAALAAVGLEWETVADLVHGTTLVTNAIVEDRLAKVALITTQGFGDSLAIGRQNRKHLYRLDLAPKSAPQVPAERRIEIRERLDAQGNILVALNNEAVDEAVNQALATGAEAIAVSFLHAYANGAHERKVAVALQPKVLPVALSHEVNPESREYERTATTVLSASVMPLAATYLEQLEDATPEGSRLHFFHSSGGMASPAALSHLPLGFALSG</sequence>
<dbReference type="EMBL" id="UINC01117493">
    <property type="protein sequence ID" value="SVC89952.1"/>
    <property type="molecule type" value="Genomic_DNA"/>
</dbReference>
<protein>
    <recommendedName>
        <fullName evidence="4">Hydantoinase/oxoprolinase N-terminal domain-containing protein</fullName>
    </recommendedName>
</protein>
<feature type="domain" description="Hydantoinase A/oxoprolinase" evidence="1">
    <location>
        <begin position="200"/>
        <end position="257"/>
    </location>
</feature>
<dbReference type="PANTHER" id="PTHR11365">
    <property type="entry name" value="5-OXOPROLINASE RELATED"/>
    <property type="match status" value="1"/>
</dbReference>
<dbReference type="GO" id="GO:0017168">
    <property type="term" value="F:5-oxoprolinase (ATP-hydrolyzing) activity"/>
    <property type="evidence" value="ECO:0007669"/>
    <property type="project" value="TreeGrafter"/>
</dbReference>
<feature type="domain" description="Hydantoinase/oxoprolinase N-terminal" evidence="2">
    <location>
        <begin position="7"/>
        <end position="179"/>
    </location>
</feature>
<evidence type="ECO:0000313" key="3">
    <source>
        <dbReference type="EMBL" id="SVC89952.1"/>
    </source>
</evidence>
<evidence type="ECO:0000259" key="1">
    <source>
        <dbReference type="Pfam" id="PF01968"/>
    </source>
</evidence>
<organism evidence="3">
    <name type="scientific">marine metagenome</name>
    <dbReference type="NCBI Taxonomy" id="408172"/>
    <lineage>
        <taxon>unclassified sequences</taxon>
        <taxon>metagenomes</taxon>
        <taxon>ecological metagenomes</taxon>
    </lineage>
</organism>